<feature type="transmembrane region" description="Helical" evidence="7">
    <location>
        <begin position="134"/>
        <end position="155"/>
    </location>
</feature>
<evidence type="ECO:0000313" key="11">
    <source>
        <dbReference type="Proteomes" id="UP001370348"/>
    </source>
</evidence>
<comment type="subcellular location">
    <subcellularLocation>
        <location evidence="1">Cell membrane</location>
        <topology evidence="1">Multi-pass membrane protein</topology>
    </subcellularLocation>
</comment>
<evidence type="ECO:0000256" key="5">
    <source>
        <dbReference type="ARBA" id="ARBA00023136"/>
    </source>
</evidence>
<sequence>MRATLDAIVPDIARGVRAAAATVVPFFLAESLGRPELVWMALGGWLGSLADPGGARRVRAVGTFVFASVGAATVAIAQAVAPWPWLATIVLSLFGFATSMLRAVGGWGSSVGTVLLIAAAVAISSTGGDPARDALLFFVGASWALLLSSVVWPVWTHRPMRRAVGDAFTALAAYATALGACIRTTEPAAHGAPDPRWGSLGRTHQRAIRAAIEDARTVSVALRTRRSGESQLGSNLRMLIGNAELAFFALIALGEEMETARNPEERAAMARMLDALASSYGEVRDRLLMRPAGPSSPPEEPERAAAGPVAVLAARLRELRKVAVVVACAPDEVSVSNEERTAPIDLRARIPDLRSELAELRDAFSPRSPIFRHAARVMVTCCVAFVIGRNVSPTHVPWVSITALAVLQPYAGAVLGRAIERVVGTVLGSVAAVVLMMVLHEPWALALAMFPLSTAAVVTRPRSYRLFTFFLTPVFVLFADRGRSDWWTAAARVGDALIGGSIAIVLALVFFPSREQKRLADAMTAVVASLGHYAHTMFDILERRASNGQDASNAPGARDPEDAARTTAARRSIGIALGEAETSLERMLAEPRSFQQRAEDAVQLMTYARRLSGALTALDLRLGGAPSTLFDDEASRAALAGRIAPVRDYVDAVLAAVDAFVRAQPTAPPPHLPEPPSLPAHAPESIGDALARVLRHAELVASIVPNENAPREARRLEGSAAPA</sequence>
<feature type="transmembrane region" description="Helical" evidence="7">
    <location>
        <begin position="422"/>
        <end position="443"/>
    </location>
</feature>
<feature type="transmembrane region" description="Helical" evidence="7">
    <location>
        <begin position="111"/>
        <end position="128"/>
    </location>
</feature>
<dbReference type="RefSeq" id="WP_394827429.1">
    <property type="nucleotide sequence ID" value="NZ_CP089984.1"/>
</dbReference>
<evidence type="ECO:0000256" key="6">
    <source>
        <dbReference type="ARBA" id="ARBA00043993"/>
    </source>
</evidence>
<keyword evidence="2" id="KW-1003">Cell membrane</keyword>
<evidence type="ECO:0000256" key="3">
    <source>
        <dbReference type="ARBA" id="ARBA00022692"/>
    </source>
</evidence>
<feature type="transmembrane region" description="Helical" evidence="7">
    <location>
        <begin position="58"/>
        <end position="77"/>
    </location>
</feature>
<dbReference type="InterPro" id="IPR032692">
    <property type="entry name" value="YccS_N"/>
</dbReference>
<feature type="transmembrane region" description="Helical" evidence="7">
    <location>
        <begin position="491"/>
        <end position="511"/>
    </location>
</feature>
<dbReference type="PANTHER" id="PTHR30509">
    <property type="entry name" value="P-HYDROXYBENZOIC ACID EFFLUX PUMP SUBUNIT-RELATED"/>
    <property type="match status" value="1"/>
</dbReference>
<evidence type="ECO:0000256" key="2">
    <source>
        <dbReference type="ARBA" id="ARBA00022475"/>
    </source>
</evidence>
<reference evidence="10 11" key="1">
    <citation type="submission" date="2021-12" db="EMBL/GenBank/DDBJ databases">
        <title>Discovery of the Pendulisporaceae a myxobacterial family with distinct sporulation behavior and unique specialized metabolism.</title>
        <authorList>
            <person name="Garcia R."/>
            <person name="Popoff A."/>
            <person name="Bader C.D."/>
            <person name="Loehr J."/>
            <person name="Walesch S."/>
            <person name="Walt C."/>
            <person name="Boldt J."/>
            <person name="Bunk B."/>
            <person name="Haeckl F.J.F.P.J."/>
            <person name="Gunesch A.P."/>
            <person name="Birkelbach J."/>
            <person name="Nuebel U."/>
            <person name="Pietschmann T."/>
            <person name="Bach T."/>
            <person name="Mueller R."/>
        </authorList>
    </citation>
    <scope>NUCLEOTIDE SEQUENCE [LARGE SCALE GENOMIC DNA]</scope>
    <source>
        <strain evidence="10 11">MSr11954</strain>
    </source>
</reference>
<dbReference type="InterPro" id="IPR049453">
    <property type="entry name" value="Memb_transporter_dom"/>
</dbReference>
<dbReference type="Pfam" id="PF12805">
    <property type="entry name" value="FUSC-like"/>
    <property type="match status" value="1"/>
</dbReference>
<evidence type="ECO:0000256" key="4">
    <source>
        <dbReference type="ARBA" id="ARBA00022989"/>
    </source>
</evidence>
<comment type="similarity">
    <text evidence="6">Belongs to the YccS/YhfK family.</text>
</comment>
<dbReference type="Pfam" id="PF13515">
    <property type="entry name" value="FUSC_2"/>
    <property type="match status" value="1"/>
</dbReference>
<keyword evidence="4 7" id="KW-1133">Transmembrane helix</keyword>
<keyword evidence="5 7" id="KW-0472">Membrane</keyword>
<feature type="domain" description="Integral membrane protein YccS N-terminal" evidence="8">
    <location>
        <begin position="72"/>
        <end position="177"/>
    </location>
</feature>
<evidence type="ECO:0000259" key="9">
    <source>
        <dbReference type="Pfam" id="PF13515"/>
    </source>
</evidence>
<evidence type="ECO:0000313" key="10">
    <source>
        <dbReference type="EMBL" id="WXB17786.1"/>
    </source>
</evidence>
<keyword evidence="11" id="KW-1185">Reference proteome</keyword>
<feature type="domain" description="Integral membrane bound transporter" evidence="9">
    <location>
        <begin position="384"/>
        <end position="505"/>
    </location>
</feature>
<keyword evidence="3 7" id="KW-0812">Transmembrane</keyword>
<organism evidence="10 11">
    <name type="scientific">Pendulispora albinea</name>
    <dbReference type="NCBI Taxonomy" id="2741071"/>
    <lineage>
        <taxon>Bacteria</taxon>
        <taxon>Pseudomonadati</taxon>
        <taxon>Myxococcota</taxon>
        <taxon>Myxococcia</taxon>
        <taxon>Myxococcales</taxon>
        <taxon>Sorangiineae</taxon>
        <taxon>Pendulisporaceae</taxon>
        <taxon>Pendulispora</taxon>
    </lineage>
</organism>
<dbReference type="Proteomes" id="UP001370348">
    <property type="component" value="Chromosome"/>
</dbReference>
<gene>
    <name evidence="10" type="ORF">LZC94_11040</name>
</gene>
<evidence type="ECO:0000256" key="7">
    <source>
        <dbReference type="SAM" id="Phobius"/>
    </source>
</evidence>
<feature type="transmembrane region" description="Helical" evidence="7">
    <location>
        <begin position="398"/>
        <end position="415"/>
    </location>
</feature>
<protein>
    <submittedName>
        <fullName evidence="10">FUSC family protein</fullName>
    </submittedName>
</protein>
<evidence type="ECO:0000256" key="1">
    <source>
        <dbReference type="ARBA" id="ARBA00004651"/>
    </source>
</evidence>
<proteinExistence type="inferred from homology"/>
<dbReference type="PANTHER" id="PTHR30509:SF9">
    <property type="entry name" value="MULTIDRUG RESISTANCE PROTEIN MDTO"/>
    <property type="match status" value="1"/>
</dbReference>
<name>A0ABZ2M6J5_9BACT</name>
<accession>A0ABZ2M6J5</accession>
<dbReference type="EMBL" id="CP089984">
    <property type="protein sequence ID" value="WXB17786.1"/>
    <property type="molecule type" value="Genomic_DNA"/>
</dbReference>
<evidence type="ECO:0000259" key="8">
    <source>
        <dbReference type="Pfam" id="PF12805"/>
    </source>
</evidence>